<dbReference type="EC" id="1.11.1.-" evidence="3"/>
<dbReference type="Gene3D" id="1.10.606.20">
    <property type="match status" value="1"/>
</dbReference>
<dbReference type="Pfam" id="PF01569">
    <property type="entry name" value="PAP2"/>
    <property type="match status" value="1"/>
</dbReference>
<dbReference type="InterPro" id="IPR052559">
    <property type="entry name" value="V-haloperoxidase"/>
</dbReference>
<accession>A0AAU6Q537</accession>
<sequence length="422" mass="44264">MKRVSLAHSFLGLGLLLTPFPAQAQTAPASTPLQTPAANFQPLLAFEVGGPATARRVQGALASASPGVPTPLSVTVPRQVTGDALRLIAERRFDPPSAARALALTLSAVHDVQGLAQASGRTVDTDTAAQVAATRVLMVLFPADAAKLARDLTARLRPLPPATDRASWALGDAVAAGVLAFAAQDGAAQAQQGAVLATGEGLWEPLNGQHPLEPGWGRVSPIGLNRQNLPRVAPPPAWNSPEFAQDRADFAEQQTRLTSQDLALAHHWAAGVGTVTPLGMWMEEALRQGEQARLGGPELTRLLTLTAVAGHNAFISCWQAKFEYNVARPQSWLTRQQAGWSPALPTPPFPSYPSGHATVSGAAAEVLAQFFPLQARQLRQQADAAAFSRVVGGIHWSVDGSAGLDAGQRVAQALLNLPTAQP</sequence>
<evidence type="ECO:0000256" key="1">
    <source>
        <dbReference type="SAM" id="SignalP"/>
    </source>
</evidence>
<evidence type="ECO:0000313" key="3">
    <source>
        <dbReference type="EMBL" id="WYF45461.1"/>
    </source>
</evidence>
<evidence type="ECO:0000259" key="2">
    <source>
        <dbReference type="Pfam" id="PF01569"/>
    </source>
</evidence>
<name>A0AAU6Q537_9DEIO</name>
<dbReference type="PANTHER" id="PTHR34599:SF1">
    <property type="entry name" value="PHOSPHATIDIC ACID PHOSPHATASE TYPE 2_HALOPEROXIDASE DOMAIN-CONTAINING PROTEIN"/>
    <property type="match status" value="1"/>
</dbReference>
<feature type="chain" id="PRO_5043526060" evidence="1">
    <location>
        <begin position="25"/>
        <end position="422"/>
    </location>
</feature>
<feature type="signal peptide" evidence="1">
    <location>
        <begin position="1"/>
        <end position="24"/>
    </location>
</feature>
<dbReference type="PANTHER" id="PTHR34599">
    <property type="entry name" value="PEROXIDASE-RELATED"/>
    <property type="match status" value="1"/>
</dbReference>
<gene>
    <name evidence="3" type="ORF">WDJ50_04865</name>
</gene>
<dbReference type="EMBL" id="CP149782">
    <property type="protein sequence ID" value="WYF45461.1"/>
    <property type="molecule type" value="Genomic_DNA"/>
</dbReference>
<feature type="domain" description="Phosphatidic acid phosphatase type 2/haloperoxidase" evidence="2">
    <location>
        <begin position="314"/>
        <end position="416"/>
    </location>
</feature>
<dbReference type="CDD" id="cd03398">
    <property type="entry name" value="PAP2_haloperoxidase"/>
    <property type="match status" value="1"/>
</dbReference>
<keyword evidence="1" id="KW-0732">Signal</keyword>
<dbReference type="SUPFAM" id="SSF48317">
    <property type="entry name" value="Acid phosphatase/Vanadium-dependent haloperoxidase"/>
    <property type="match status" value="1"/>
</dbReference>
<reference evidence="3" key="1">
    <citation type="submission" date="2024-03" db="EMBL/GenBank/DDBJ databases">
        <title>Deinococcus weizhi sp. nov., isolated from human skin.</title>
        <authorList>
            <person name="Wei Z."/>
            <person name="Tian F."/>
            <person name="Yang C."/>
            <person name="Xin L.T."/>
            <person name="Wen Z.J."/>
            <person name="Lan K.C."/>
            <person name="Yu L."/>
            <person name="Zhe W."/>
            <person name="Dan F.D."/>
            <person name="Jun W."/>
            <person name="Rui Z."/>
            <person name="Yong X.J."/>
            <person name="Ting Y."/>
            <person name="Wei X."/>
            <person name="Xu Z.G."/>
            <person name="Xin Z."/>
            <person name="Dong F.G."/>
            <person name="Ni X.M."/>
            <person name="Zheng M.G."/>
            <person name="Chun Y."/>
            <person name="Qian W.X."/>
        </authorList>
    </citation>
    <scope>NUCLEOTIDE SEQUENCE</scope>
    <source>
        <strain evidence="3">VB142</strain>
    </source>
</reference>
<keyword evidence="3" id="KW-0560">Oxidoreductase</keyword>
<dbReference type="RefSeq" id="WP_339096717.1">
    <property type="nucleotide sequence ID" value="NZ_CP149782.1"/>
</dbReference>
<dbReference type="AlphaFoldDB" id="A0AAU6Q537"/>
<proteinExistence type="predicted"/>
<protein>
    <submittedName>
        <fullName evidence="3">Vanadium-dependent haloperoxidase</fullName>
        <ecNumber evidence="3">1.11.1.-</ecNumber>
    </submittedName>
</protein>
<dbReference type="InterPro" id="IPR036938">
    <property type="entry name" value="PAP2/HPO_sf"/>
</dbReference>
<dbReference type="GO" id="GO:0004601">
    <property type="term" value="F:peroxidase activity"/>
    <property type="evidence" value="ECO:0007669"/>
    <property type="project" value="UniProtKB-KW"/>
</dbReference>
<dbReference type="InterPro" id="IPR000326">
    <property type="entry name" value="PAP2/HPO"/>
</dbReference>
<keyword evidence="3" id="KW-0575">Peroxidase</keyword>
<organism evidence="3">
    <name type="scientific">Deinococcus sp. VB142</name>
    <dbReference type="NCBI Taxonomy" id="3112952"/>
    <lineage>
        <taxon>Bacteria</taxon>
        <taxon>Thermotogati</taxon>
        <taxon>Deinococcota</taxon>
        <taxon>Deinococci</taxon>
        <taxon>Deinococcales</taxon>
        <taxon>Deinococcaceae</taxon>
        <taxon>Deinococcus</taxon>
    </lineage>
</organism>